<accession>A0A2H0VJA4</accession>
<dbReference type="EMBL" id="PFAF01000016">
    <property type="protein sequence ID" value="PIR99158.1"/>
    <property type="molecule type" value="Genomic_DNA"/>
</dbReference>
<reference evidence="2" key="1">
    <citation type="submission" date="2017-09" db="EMBL/GenBank/DDBJ databases">
        <title>Depth-based differentiation of microbial function through sediment-hosted aquifers and enrichment of novel symbionts in the deep terrestrial subsurface.</title>
        <authorList>
            <person name="Probst A.J."/>
            <person name="Ladd B."/>
            <person name="Jarett J.K."/>
            <person name="Geller-Mcgrath D.E."/>
            <person name="Sieber C.M.K."/>
            <person name="Emerson J.B."/>
            <person name="Anantharaman K."/>
            <person name="Thomas B.C."/>
            <person name="Malmstrom R."/>
            <person name="Stieglmeier M."/>
            <person name="Klingl A."/>
            <person name="Woyke T."/>
            <person name="Ryan C.M."/>
            <person name="Banfield J.F."/>
        </authorList>
    </citation>
    <scope>NUCLEOTIDE SEQUENCE [LARGE SCALE GENOMIC DNA]</scope>
</reference>
<organism evidence="1 2">
    <name type="scientific">Candidatus Collierbacteria bacterium CG10_big_fil_rev_8_21_14_0_10_44_9</name>
    <dbReference type="NCBI Taxonomy" id="1974535"/>
    <lineage>
        <taxon>Bacteria</taxon>
        <taxon>Candidatus Collieribacteriota</taxon>
    </lineage>
</organism>
<dbReference type="Proteomes" id="UP000230796">
    <property type="component" value="Unassembled WGS sequence"/>
</dbReference>
<proteinExistence type="predicted"/>
<protein>
    <submittedName>
        <fullName evidence="1">Uncharacterized protein</fullName>
    </submittedName>
</protein>
<gene>
    <name evidence="1" type="ORF">COT87_01005</name>
</gene>
<name>A0A2H0VJA4_9BACT</name>
<comment type="caution">
    <text evidence="1">The sequence shown here is derived from an EMBL/GenBank/DDBJ whole genome shotgun (WGS) entry which is preliminary data.</text>
</comment>
<evidence type="ECO:0000313" key="2">
    <source>
        <dbReference type="Proteomes" id="UP000230796"/>
    </source>
</evidence>
<evidence type="ECO:0000313" key="1">
    <source>
        <dbReference type="EMBL" id="PIR99158.1"/>
    </source>
</evidence>
<dbReference type="AlphaFoldDB" id="A0A2H0VJA4"/>
<sequence>MFGIENAKKAIFRENELRFSNLLHPIISIIAQEGYVWKSIAPVIITVGSDLTRSYSQSTTDGYNSETVYSSEVRIAKPAGYDENELAIINVRQHVEIGEPTIYQASVQREINQGSRIGDVMQIGRDNVSYCKKPADRNAVIMHLYLELLQRGLDLSNL</sequence>